<feature type="domain" description="RING-type" evidence="10">
    <location>
        <begin position="40"/>
        <end position="84"/>
    </location>
</feature>
<dbReference type="FunFam" id="3.30.40.10:FF:000137">
    <property type="entry name" value="RanBP-type and C3HC4-type zinc finger-containing protein 1"/>
    <property type="match status" value="2"/>
</dbReference>
<dbReference type="InterPro" id="IPR001841">
    <property type="entry name" value="Znf_RING"/>
</dbReference>
<dbReference type="PROSITE" id="PS51873">
    <property type="entry name" value="TRIAD"/>
    <property type="match status" value="2"/>
</dbReference>
<keyword evidence="5 8" id="KW-0863">Zinc-finger</keyword>
<dbReference type="GO" id="GO:0097039">
    <property type="term" value="P:protein linear polyubiquitination"/>
    <property type="evidence" value="ECO:0007669"/>
    <property type="project" value="TreeGrafter"/>
</dbReference>
<sequence>MSDLPSSSSNPLPTKPPNESELMRILTDAPLARNFEATKCLLCYQDLEVDQGVILRDCFHIFCDPCLIQTIKITIVFDVQVHCPQINGEQRCSTLLQEREIRSLLSGEDYERYERKCLEFAEGGNASSVHCLTKKCKGWIEVNGYVDSFVCSVCCQKNCLSCRAIHQGKSCKEYQALKFILEDDEDEDLDDDELEQYFSLVSLDRELAEQLQIATQSSNLENPFRTKPTINLEELLELSDAILVRNAVASKCLICDEDIPANEGVTLRDCFHFFCEDCLVGTIKGALDENVEVRCPMILEDSQRCTTVVQEREIRSLLKPEDYEKYEQRCLEVAEGGFASSVHCLTPNCKGWVVLDGNNNVQSFTCEVCSSENCLSCKAIHPEKSCDEHKAEVKKSNDEQLTEATIKESLEKREAMLCPSCKRVITKNGGCDFIRCKCLFEICWPTRGPRWGPAGEGDESGGCHCTLEQRCHPECEGCHVYIK</sequence>
<keyword evidence="3" id="KW-0479">Metal-binding</keyword>
<dbReference type="PANTHER" id="PTHR22770:SF13">
    <property type="entry name" value="RING-TYPE DOMAIN-CONTAINING PROTEIN"/>
    <property type="match status" value="1"/>
</dbReference>
<organism evidence="12">
    <name type="scientific">Culex pipiens</name>
    <name type="common">House mosquito</name>
    <dbReference type="NCBI Taxonomy" id="7175"/>
    <lineage>
        <taxon>Eukaryota</taxon>
        <taxon>Metazoa</taxon>
        <taxon>Ecdysozoa</taxon>
        <taxon>Arthropoda</taxon>
        <taxon>Hexapoda</taxon>
        <taxon>Insecta</taxon>
        <taxon>Pterygota</taxon>
        <taxon>Neoptera</taxon>
        <taxon>Endopterygota</taxon>
        <taxon>Diptera</taxon>
        <taxon>Nematocera</taxon>
        <taxon>Culicoidea</taxon>
        <taxon>Culicidae</taxon>
        <taxon>Culicinae</taxon>
        <taxon>Culicini</taxon>
        <taxon>Culex</taxon>
        <taxon>Culex</taxon>
    </lineage>
</organism>
<name>A0A8D8BWE8_CULPI</name>
<protein>
    <submittedName>
        <fullName evidence="12">RanBP-type and C3HC4-type zinc finger-containing protein 1</fullName>
    </submittedName>
</protein>
<reference evidence="12" key="1">
    <citation type="submission" date="2021-05" db="EMBL/GenBank/DDBJ databases">
        <authorList>
            <person name="Alioto T."/>
            <person name="Alioto T."/>
            <person name="Gomez Garrido J."/>
        </authorList>
    </citation>
    <scope>NUCLEOTIDE SEQUENCE</scope>
</reference>
<evidence type="ECO:0000256" key="4">
    <source>
        <dbReference type="ARBA" id="ARBA00022737"/>
    </source>
</evidence>
<keyword evidence="7" id="KW-0862">Zinc</keyword>
<evidence type="ECO:0000256" key="3">
    <source>
        <dbReference type="ARBA" id="ARBA00022723"/>
    </source>
</evidence>
<evidence type="ECO:0000313" key="12">
    <source>
        <dbReference type="EMBL" id="CAG6483083.1"/>
    </source>
</evidence>
<dbReference type="GO" id="GO:0043161">
    <property type="term" value="P:proteasome-mediated ubiquitin-dependent protein catabolic process"/>
    <property type="evidence" value="ECO:0007669"/>
    <property type="project" value="TreeGrafter"/>
</dbReference>
<evidence type="ECO:0000256" key="5">
    <source>
        <dbReference type="ARBA" id="ARBA00022771"/>
    </source>
</evidence>
<dbReference type="EMBL" id="HBUE01094983">
    <property type="protein sequence ID" value="CAG6483082.1"/>
    <property type="molecule type" value="Transcribed_RNA"/>
</dbReference>
<feature type="region of interest" description="Disordered" evidence="9">
    <location>
        <begin position="1"/>
        <end position="20"/>
    </location>
</feature>
<dbReference type="InterPro" id="IPR013083">
    <property type="entry name" value="Znf_RING/FYVE/PHD"/>
</dbReference>
<proteinExistence type="predicted"/>
<dbReference type="PROSITE" id="PS50089">
    <property type="entry name" value="ZF_RING_2"/>
    <property type="match status" value="2"/>
</dbReference>
<evidence type="ECO:0000259" key="11">
    <source>
        <dbReference type="PROSITE" id="PS51873"/>
    </source>
</evidence>
<keyword evidence="6" id="KW-0833">Ubl conjugation pathway</keyword>
<feature type="domain" description="RING-type" evidence="10">
    <location>
        <begin position="252"/>
        <end position="297"/>
    </location>
</feature>
<dbReference type="EMBL" id="HBUE01094984">
    <property type="protein sequence ID" value="CAG6483083.1"/>
    <property type="molecule type" value="Transcribed_RNA"/>
</dbReference>
<dbReference type="InterPro" id="IPR051628">
    <property type="entry name" value="LUBAC_E3_Ligases"/>
</dbReference>
<evidence type="ECO:0000256" key="8">
    <source>
        <dbReference type="PROSITE-ProRule" id="PRU00175"/>
    </source>
</evidence>
<evidence type="ECO:0000259" key="10">
    <source>
        <dbReference type="PROSITE" id="PS50089"/>
    </source>
</evidence>
<dbReference type="InterPro" id="IPR044066">
    <property type="entry name" value="TRIAD_supradom"/>
</dbReference>
<dbReference type="GO" id="GO:0071797">
    <property type="term" value="C:LUBAC complex"/>
    <property type="evidence" value="ECO:0007669"/>
    <property type="project" value="TreeGrafter"/>
</dbReference>
<dbReference type="SMART" id="SM00184">
    <property type="entry name" value="RING"/>
    <property type="match status" value="2"/>
</dbReference>
<evidence type="ECO:0000256" key="1">
    <source>
        <dbReference type="ARBA" id="ARBA00004906"/>
    </source>
</evidence>
<evidence type="ECO:0000256" key="2">
    <source>
        <dbReference type="ARBA" id="ARBA00022679"/>
    </source>
</evidence>
<dbReference type="GO" id="GO:0043130">
    <property type="term" value="F:ubiquitin binding"/>
    <property type="evidence" value="ECO:0007669"/>
    <property type="project" value="TreeGrafter"/>
</dbReference>
<dbReference type="PANTHER" id="PTHR22770">
    <property type="entry name" value="UBIQUITIN CONJUGATING ENZYME 7 INTERACTING PROTEIN-RELATED"/>
    <property type="match status" value="1"/>
</dbReference>
<dbReference type="GO" id="GO:0043123">
    <property type="term" value="P:positive regulation of canonical NF-kappaB signal transduction"/>
    <property type="evidence" value="ECO:0007669"/>
    <property type="project" value="TreeGrafter"/>
</dbReference>
<evidence type="ECO:0000256" key="9">
    <source>
        <dbReference type="SAM" id="MobiDB-lite"/>
    </source>
</evidence>
<feature type="domain" description="RING-type" evidence="11">
    <location>
        <begin position="36"/>
        <end position="196"/>
    </location>
</feature>
<evidence type="ECO:0000256" key="6">
    <source>
        <dbReference type="ARBA" id="ARBA00022786"/>
    </source>
</evidence>
<dbReference type="GO" id="GO:0008270">
    <property type="term" value="F:zinc ion binding"/>
    <property type="evidence" value="ECO:0007669"/>
    <property type="project" value="UniProtKB-KW"/>
</dbReference>
<dbReference type="InterPro" id="IPR017907">
    <property type="entry name" value="Znf_RING_CS"/>
</dbReference>
<dbReference type="Gene3D" id="1.20.120.1750">
    <property type="match status" value="1"/>
</dbReference>
<dbReference type="Gene3D" id="3.30.40.10">
    <property type="entry name" value="Zinc/RING finger domain, C3HC4 (zinc finger)"/>
    <property type="match status" value="2"/>
</dbReference>
<dbReference type="PROSITE" id="PS00518">
    <property type="entry name" value="ZF_RING_1"/>
    <property type="match status" value="2"/>
</dbReference>
<accession>A0A8D8BWE8</accession>
<dbReference type="GO" id="GO:0004842">
    <property type="term" value="F:ubiquitin-protein transferase activity"/>
    <property type="evidence" value="ECO:0007669"/>
    <property type="project" value="TreeGrafter"/>
</dbReference>
<feature type="compositionally biased region" description="Low complexity" evidence="9">
    <location>
        <begin position="1"/>
        <end position="12"/>
    </location>
</feature>
<evidence type="ECO:0000256" key="7">
    <source>
        <dbReference type="ARBA" id="ARBA00022833"/>
    </source>
</evidence>
<dbReference type="AlphaFoldDB" id="A0A8D8BWE8"/>
<dbReference type="SUPFAM" id="SSF57850">
    <property type="entry name" value="RING/U-box"/>
    <property type="match status" value="5"/>
</dbReference>
<comment type="pathway">
    <text evidence="1">Protein modification; protein ubiquitination.</text>
</comment>
<keyword evidence="4" id="KW-0677">Repeat</keyword>
<keyword evidence="2" id="KW-0808">Transferase</keyword>
<feature type="domain" description="RING-type" evidence="11">
    <location>
        <begin position="248"/>
        <end position="467"/>
    </location>
</feature>